<evidence type="ECO:0008006" key="4">
    <source>
        <dbReference type="Google" id="ProtNLM"/>
    </source>
</evidence>
<accession>A0A6A7MW43</accession>
<dbReference type="Proteomes" id="UP000440498">
    <property type="component" value="Unassembled WGS sequence"/>
</dbReference>
<dbReference type="RefSeq" id="WP_152836137.1">
    <property type="nucleotide sequence ID" value="NZ_WHUG01000001.1"/>
</dbReference>
<proteinExistence type="predicted"/>
<evidence type="ECO:0000256" key="1">
    <source>
        <dbReference type="SAM" id="SignalP"/>
    </source>
</evidence>
<evidence type="ECO:0000313" key="2">
    <source>
        <dbReference type="EMBL" id="MQA36759.1"/>
    </source>
</evidence>
<reference evidence="2 3" key="1">
    <citation type="submission" date="2019-10" db="EMBL/GenBank/DDBJ databases">
        <title>Two novel species isolated from a subtropical stream in China.</title>
        <authorList>
            <person name="Lu H."/>
        </authorList>
    </citation>
    <scope>NUCLEOTIDE SEQUENCE [LARGE SCALE GENOMIC DNA]</scope>
    <source>
        <strain evidence="2 3">FT29W</strain>
    </source>
</reference>
<evidence type="ECO:0000313" key="3">
    <source>
        <dbReference type="Proteomes" id="UP000440498"/>
    </source>
</evidence>
<comment type="caution">
    <text evidence="2">The sequence shown here is derived from an EMBL/GenBank/DDBJ whole genome shotgun (WGS) entry which is preliminary data.</text>
</comment>
<feature type="chain" id="PRO_5025440773" description="HEAT repeat domain-containing protein" evidence="1">
    <location>
        <begin position="24"/>
        <end position="307"/>
    </location>
</feature>
<organism evidence="2 3">
    <name type="scientific">Rugamonas aquatica</name>
    <dbReference type="NCBI Taxonomy" id="2743357"/>
    <lineage>
        <taxon>Bacteria</taxon>
        <taxon>Pseudomonadati</taxon>
        <taxon>Pseudomonadota</taxon>
        <taxon>Betaproteobacteria</taxon>
        <taxon>Burkholderiales</taxon>
        <taxon>Oxalobacteraceae</taxon>
        <taxon>Telluria group</taxon>
        <taxon>Rugamonas</taxon>
    </lineage>
</organism>
<dbReference type="AlphaFoldDB" id="A0A6A7MW43"/>
<keyword evidence="1" id="KW-0732">Signal</keyword>
<gene>
    <name evidence="2" type="ORF">GEV02_01245</name>
</gene>
<feature type="signal peptide" evidence="1">
    <location>
        <begin position="1"/>
        <end position="23"/>
    </location>
</feature>
<keyword evidence="3" id="KW-1185">Reference proteome</keyword>
<dbReference type="EMBL" id="WHUG01000001">
    <property type="protein sequence ID" value="MQA36759.1"/>
    <property type="molecule type" value="Genomic_DNA"/>
</dbReference>
<protein>
    <recommendedName>
        <fullName evidence="4">HEAT repeat domain-containing protein</fullName>
    </recommendedName>
</protein>
<sequence>MILYMIRVVLFAVLSMTMVPSQAALKLLTEELTTGTEEVRENIVLLLEKLGSEMDTPSPDKFQIIRNHAIIRALAVNGFAKDDAAADRAAAILLSRCKPTDLAAFNDVYAASLQQMKGDYLNIAAKAKTREARPFVEKMALQPKWRDEPERRAAIRIVQAALGNTEIEEEFINAATEAEKSAPPAPPNRFYNVGTAKDGTELAKQLEPLGLIGTRRSLLHVCSYLRSSLKSYVRDVSEKSVRYAALDALLYNFPDERVLNDPRDLAGWSAAEQFCINKLGAVFEGPTPDIPPDQPYPTRILPLPARK</sequence>
<name>A0A6A7MW43_9BURK</name>